<proteinExistence type="predicted"/>
<gene>
    <name evidence="2" type="ORF">V6N12_069582</name>
</gene>
<evidence type="ECO:0000313" key="2">
    <source>
        <dbReference type="EMBL" id="KAK8579253.1"/>
    </source>
</evidence>
<feature type="chain" id="PRO_5045044747" evidence="1">
    <location>
        <begin position="20"/>
        <end position="90"/>
    </location>
</feature>
<organism evidence="2 3">
    <name type="scientific">Hibiscus sabdariffa</name>
    <name type="common">roselle</name>
    <dbReference type="NCBI Taxonomy" id="183260"/>
    <lineage>
        <taxon>Eukaryota</taxon>
        <taxon>Viridiplantae</taxon>
        <taxon>Streptophyta</taxon>
        <taxon>Embryophyta</taxon>
        <taxon>Tracheophyta</taxon>
        <taxon>Spermatophyta</taxon>
        <taxon>Magnoliopsida</taxon>
        <taxon>eudicotyledons</taxon>
        <taxon>Gunneridae</taxon>
        <taxon>Pentapetalae</taxon>
        <taxon>rosids</taxon>
        <taxon>malvids</taxon>
        <taxon>Malvales</taxon>
        <taxon>Malvaceae</taxon>
        <taxon>Malvoideae</taxon>
        <taxon>Hibiscus</taxon>
    </lineage>
</organism>
<dbReference type="EMBL" id="JBBPBM010000006">
    <property type="protein sequence ID" value="KAK8579253.1"/>
    <property type="molecule type" value="Genomic_DNA"/>
</dbReference>
<reference evidence="2 3" key="1">
    <citation type="journal article" date="2024" name="G3 (Bethesda)">
        <title>Genome assembly of Hibiscus sabdariffa L. provides insights into metabolisms of medicinal natural products.</title>
        <authorList>
            <person name="Kim T."/>
        </authorList>
    </citation>
    <scope>NUCLEOTIDE SEQUENCE [LARGE SCALE GENOMIC DNA]</scope>
    <source>
        <strain evidence="2">TK-2024</strain>
        <tissue evidence="2">Old leaves</tissue>
    </source>
</reference>
<keyword evidence="1" id="KW-0732">Signal</keyword>
<sequence length="90" mass="9143">METGSILFDLLGRLLLSSAGPGLTGSDLGCLEQASTDEEAGLERVGGLRNGRLKGIKTMGQQLVGDKDPGAELLVEDSSGLGSCEGHVGT</sequence>
<protein>
    <submittedName>
        <fullName evidence="2">Uncharacterized protein</fullName>
    </submittedName>
</protein>
<name>A0ABR2FE90_9ROSI</name>
<feature type="signal peptide" evidence="1">
    <location>
        <begin position="1"/>
        <end position="19"/>
    </location>
</feature>
<evidence type="ECO:0000313" key="3">
    <source>
        <dbReference type="Proteomes" id="UP001472677"/>
    </source>
</evidence>
<comment type="caution">
    <text evidence="2">The sequence shown here is derived from an EMBL/GenBank/DDBJ whole genome shotgun (WGS) entry which is preliminary data.</text>
</comment>
<accession>A0ABR2FE90</accession>
<dbReference type="Proteomes" id="UP001472677">
    <property type="component" value="Unassembled WGS sequence"/>
</dbReference>
<keyword evidence="3" id="KW-1185">Reference proteome</keyword>
<evidence type="ECO:0000256" key="1">
    <source>
        <dbReference type="SAM" id="SignalP"/>
    </source>
</evidence>